<evidence type="ECO:0000313" key="1">
    <source>
        <dbReference type="EMBL" id="PQM41554.1"/>
    </source>
</evidence>
<dbReference type="Proteomes" id="UP000250321">
    <property type="component" value="Unassembled WGS sequence"/>
</dbReference>
<reference evidence="1 2" key="1">
    <citation type="submission" date="2018-02" db="EMBL/GenBank/DDBJ databases">
        <title>Draft genome of wild Prunus yedoensis var. nudiflora.</title>
        <authorList>
            <person name="Baek S."/>
            <person name="Kim J.-H."/>
            <person name="Choi K."/>
            <person name="Kim G.-B."/>
            <person name="Cho A."/>
            <person name="Jang H."/>
            <person name="Shin C.-H."/>
            <person name="Yu H.-J."/>
            <person name="Mun J.-H."/>
        </authorList>
    </citation>
    <scope>NUCLEOTIDE SEQUENCE [LARGE SCALE GENOMIC DNA]</scope>
    <source>
        <strain evidence="2">cv. Jeju island</strain>
        <tissue evidence="1">Leaf</tissue>
    </source>
</reference>
<comment type="caution">
    <text evidence="1">The sequence shown here is derived from an EMBL/GenBank/DDBJ whole genome shotgun (WGS) entry which is preliminary data.</text>
</comment>
<proteinExistence type="predicted"/>
<dbReference type="EMBL" id="PJQY01002947">
    <property type="protein sequence ID" value="PQM41554.1"/>
    <property type="molecule type" value="Genomic_DNA"/>
</dbReference>
<accession>A0A314UYF7</accession>
<evidence type="ECO:0000313" key="2">
    <source>
        <dbReference type="Proteomes" id="UP000250321"/>
    </source>
</evidence>
<protein>
    <submittedName>
        <fullName evidence="1">Uncharacterized protein</fullName>
    </submittedName>
</protein>
<sequence>MEAWNKSYKHLLNSLLQIIDKADIIILHPNDIANLYSFISLPLKPTTEEAQEDKEKKMLLVLLNQPKYKLRNVNIEDKQTITQALKKKAKQVFLGTKIGVKCKTNDLM</sequence>
<keyword evidence="2" id="KW-1185">Reference proteome</keyword>
<gene>
    <name evidence="1" type="ORF">Pyn_33779</name>
</gene>
<name>A0A314UYF7_PRUYE</name>
<dbReference type="AlphaFoldDB" id="A0A314UYF7"/>
<organism evidence="1 2">
    <name type="scientific">Prunus yedoensis var. nudiflora</name>
    <dbReference type="NCBI Taxonomy" id="2094558"/>
    <lineage>
        <taxon>Eukaryota</taxon>
        <taxon>Viridiplantae</taxon>
        <taxon>Streptophyta</taxon>
        <taxon>Embryophyta</taxon>
        <taxon>Tracheophyta</taxon>
        <taxon>Spermatophyta</taxon>
        <taxon>Magnoliopsida</taxon>
        <taxon>eudicotyledons</taxon>
        <taxon>Gunneridae</taxon>
        <taxon>Pentapetalae</taxon>
        <taxon>rosids</taxon>
        <taxon>fabids</taxon>
        <taxon>Rosales</taxon>
        <taxon>Rosaceae</taxon>
        <taxon>Amygdaloideae</taxon>
        <taxon>Amygdaleae</taxon>
        <taxon>Prunus</taxon>
    </lineage>
</organism>